<organism evidence="2 3">
    <name type="scientific">Candidatus Rickettsia kedanie</name>
    <dbReference type="NCBI Taxonomy" id="3115352"/>
    <lineage>
        <taxon>Bacteria</taxon>
        <taxon>Pseudomonadati</taxon>
        <taxon>Pseudomonadota</taxon>
        <taxon>Alphaproteobacteria</taxon>
        <taxon>Rickettsiales</taxon>
        <taxon>Rickettsiaceae</taxon>
        <taxon>Rickettsieae</taxon>
        <taxon>Rickettsia</taxon>
        <taxon>spotted fever group</taxon>
    </lineage>
</organism>
<dbReference type="RefSeq" id="WP_412707994.1">
    <property type="nucleotide sequence ID" value="NZ_BAABMM010000022.1"/>
</dbReference>
<dbReference type="SUPFAM" id="SSF88723">
    <property type="entry name" value="PIN domain-like"/>
    <property type="match status" value="1"/>
</dbReference>
<evidence type="ECO:0000313" key="3">
    <source>
        <dbReference type="Proteomes" id="UP001628124"/>
    </source>
</evidence>
<evidence type="ECO:0008006" key="4">
    <source>
        <dbReference type="Google" id="ProtNLM"/>
    </source>
</evidence>
<dbReference type="InterPro" id="IPR029060">
    <property type="entry name" value="PIN-like_dom_sf"/>
</dbReference>
<keyword evidence="1" id="KW-0812">Transmembrane</keyword>
<gene>
    <name evidence="2" type="ORF">KNCP2_05990</name>
</gene>
<accession>A0ABP9TUF6</accession>
<reference evidence="2 3" key="1">
    <citation type="journal article" date="2024" name="Microbiol. Immunol.">
        <title>Discovery of a novel spotted fever group Rickettsia, 'Candidatus Rickettsia kedanie,' in unfed larval chigger mites, Leptotrombidium scutellare.</title>
        <authorList>
            <person name="Ogawa M."/>
            <person name="Matsutani M."/>
            <person name="Katayama T."/>
            <person name="Takada N."/>
            <person name="Noda S."/>
            <person name="Takahashi M."/>
            <person name="Kageyama D."/>
            <person name="Hanaoka N."/>
            <person name="Ebihara H."/>
        </authorList>
    </citation>
    <scope>NUCLEOTIDE SEQUENCE [LARGE SCALE GENOMIC DNA]</scope>
    <source>
        <strain evidence="2 3">KNCP2-13</strain>
    </source>
</reference>
<name>A0ABP9TUF6_9RICK</name>
<evidence type="ECO:0000256" key="1">
    <source>
        <dbReference type="SAM" id="Phobius"/>
    </source>
</evidence>
<keyword evidence="1" id="KW-1133">Transmembrane helix</keyword>
<keyword evidence="3" id="KW-1185">Reference proteome</keyword>
<comment type="caution">
    <text evidence="2">The sequence shown here is derived from an EMBL/GenBank/DDBJ whole genome shotgun (WGS) entry which is preliminary data.</text>
</comment>
<feature type="transmembrane region" description="Helical" evidence="1">
    <location>
        <begin position="37"/>
        <end position="60"/>
    </location>
</feature>
<dbReference type="Gene3D" id="3.40.50.1010">
    <property type="entry name" value="5'-nuclease"/>
    <property type="match status" value="1"/>
</dbReference>
<evidence type="ECO:0000313" key="2">
    <source>
        <dbReference type="EMBL" id="GAA5252311.1"/>
    </source>
</evidence>
<protein>
    <recommendedName>
        <fullName evidence="4">PIN domain-containing protein</fullName>
    </recommendedName>
</protein>
<sequence length="79" mass="9420">MEYICDTNVIVRYLLADDKNMFNQTKEMFEQVKTGHIILIIEQTIFTEVIFVLSSVYKILAMMKSLLLYRIYLLTKYTL</sequence>
<keyword evidence="1" id="KW-0472">Membrane</keyword>
<proteinExistence type="predicted"/>
<dbReference type="Proteomes" id="UP001628124">
    <property type="component" value="Unassembled WGS sequence"/>
</dbReference>
<dbReference type="EMBL" id="BAABMM010000022">
    <property type="protein sequence ID" value="GAA5252311.1"/>
    <property type="molecule type" value="Genomic_DNA"/>
</dbReference>